<dbReference type="PANTHER" id="PTHR31793:SF37">
    <property type="entry name" value="ACYL-COA THIOESTER HYDROLASE YBGC"/>
    <property type="match status" value="1"/>
</dbReference>
<dbReference type="Proteomes" id="UP000479043">
    <property type="component" value="Unassembled WGS sequence"/>
</dbReference>
<dbReference type="RefSeq" id="WP_160973707.1">
    <property type="nucleotide sequence ID" value="NZ_WWEN01000004.1"/>
</dbReference>
<dbReference type="Pfam" id="PF13279">
    <property type="entry name" value="4HBT_2"/>
    <property type="match status" value="1"/>
</dbReference>
<dbReference type="Gene3D" id="3.10.129.10">
    <property type="entry name" value="Hotdog Thioesterase"/>
    <property type="match status" value="1"/>
</dbReference>
<dbReference type="SUPFAM" id="SSF54637">
    <property type="entry name" value="Thioesterase/thiol ester dehydrase-isomerase"/>
    <property type="match status" value="1"/>
</dbReference>
<keyword evidence="3" id="KW-1185">Reference proteome</keyword>
<dbReference type="PANTHER" id="PTHR31793">
    <property type="entry name" value="4-HYDROXYBENZOYL-COA THIOESTERASE FAMILY MEMBER"/>
    <property type="match status" value="1"/>
</dbReference>
<comment type="caution">
    <text evidence="2">The sequence shown here is derived from an EMBL/GenBank/DDBJ whole genome shotgun (WGS) entry which is preliminary data.</text>
</comment>
<proteinExistence type="predicted"/>
<protein>
    <submittedName>
        <fullName evidence="2">Acyl-CoA thioesterase</fullName>
    </submittedName>
</protein>
<dbReference type="InterPro" id="IPR029069">
    <property type="entry name" value="HotDog_dom_sf"/>
</dbReference>
<organism evidence="2 3">
    <name type="scientific">Thalassovita mangrovi</name>
    <dbReference type="NCBI Taxonomy" id="2692236"/>
    <lineage>
        <taxon>Bacteria</taxon>
        <taxon>Pseudomonadati</taxon>
        <taxon>Pseudomonadota</taxon>
        <taxon>Alphaproteobacteria</taxon>
        <taxon>Rhodobacterales</taxon>
        <taxon>Roseobacteraceae</taxon>
        <taxon>Thalassovita</taxon>
    </lineage>
</organism>
<evidence type="ECO:0000313" key="3">
    <source>
        <dbReference type="Proteomes" id="UP000479043"/>
    </source>
</evidence>
<name>A0A6L8LIW3_9RHOB</name>
<dbReference type="EMBL" id="WWEN01000004">
    <property type="protein sequence ID" value="MYM55981.1"/>
    <property type="molecule type" value="Genomic_DNA"/>
</dbReference>
<sequence length="141" mass="16078">MFTSRRTVTIEWGDCDPADIVFYPNYFRWFDASTAHHFKAAGLPKPELIRRYGVVGFPMVDTSAKFHRPSRHGDEVVIETTITRFGSSSFDVEHRLLRDGKLCVEGFEKRVLVKRTEDGEGITSCPVPDEVKERFYTTGTG</sequence>
<accession>A0A6L8LIW3</accession>
<keyword evidence="1" id="KW-0378">Hydrolase</keyword>
<reference evidence="2 3" key="1">
    <citation type="submission" date="2020-01" db="EMBL/GenBank/DDBJ databases">
        <authorList>
            <person name="Chen S."/>
        </authorList>
    </citation>
    <scope>NUCLEOTIDE SEQUENCE [LARGE SCALE GENOMIC DNA]</scope>
    <source>
        <strain evidence="2 3">GS-10</strain>
    </source>
</reference>
<dbReference type="AlphaFoldDB" id="A0A6L8LIW3"/>
<evidence type="ECO:0000256" key="1">
    <source>
        <dbReference type="ARBA" id="ARBA00022801"/>
    </source>
</evidence>
<dbReference type="GO" id="GO:0047617">
    <property type="term" value="F:fatty acyl-CoA hydrolase activity"/>
    <property type="evidence" value="ECO:0007669"/>
    <property type="project" value="TreeGrafter"/>
</dbReference>
<dbReference type="InterPro" id="IPR050563">
    <property type="entry name" value="4-hydroxybenzoyl-CoA_TE"/>
</dbReference>
<evidence type="ECO:0000313" key="2">
    <source>
        <dbReference type="EMBL" id="MYM55981.1"/>
    </source>
</evidence>
<dbReference type="CDD" id="cd00586">
    <property type="entry name" value="4HBT"/>
    <property type="match status" value="1"/>
</dbReference>
<gene>
    <name evidence="2" type="ORF">GR167_11760</name>
</gene>